<evidence type="ECO:0000313" key="3">
    <source>
        <dbReference type="EMBL" id="RKP03672.1"/>
    </source>
</evidence>
<feature type="compositionally biased region" description="Low complexity" evidence="2">
    <location>
        <begin position="21"/>
        <end position="43"/>
    </location>
</feature>
<protein>
    <submittedName>
        <fullName evidence="3">Uncharacterized protein</fullName>
    </submittedName>
</protein>
<feature type="region of interest" description="Disordered" evidence="2">
    <location>
        <begin position="276"/>
        <end position="362"/>
    </location>
</feature>
<sequence length="634" mass="67608">MNSLHHSVSQTSPQSEPPAAMPMTLATPPSGSLSRTPTRLRQPPLREPIYPATLPTHVERRARSQSRPGSATASSRGRSVGRGELILADRMTTPQTALSDRSHPGSSYGAMTTPTADATRRSVSRGRRGAAATMTTPGSADTPQRTSAHGASATTPTPRSTMTTPGKPSLMTTPTSTSLPRRAGSSSAPRAAPHSAPATSKAPSARPGWNADVASAYVSPPSLRSGAVRVPVAASKRVDTNLAQARQALRAERQRAAAAAEPEAAEVVRGVTMLSPSSRALASRPVSSRTARPLAQPSMLYDAASPTRRSPRPRTRSMARSLSRPASQPTALGFEDAIDAMDHPDGRDQAQPPFDGGDNDDAASQTRLTRQLMLSMQRERDDREQMTQEMDALRAELEATRMDMALLLENRDNLAAELQALQHVHRQALSSTMATPRADRVAASPSAYASEFGIDRHTPADDGDLYADVVADVDDDAAAHDAMRARLRREAAAFEVEMRQFEARRHASAEAQHREPQRDPRRGRAERSGPVHHDVASPFGEAANYTALDRPAARSMGSGTRRTRASSPSPSSHDDATPPMVPAPTSTFTSEFASAGVMATPSNKILRGLPDPFDTPVSRMADRLAVWSIAPPAA</sequence>
<name>A0A4P9XDW9_9FUNG</name>
<keyword evidence="4" id="KW-1185">Reference proteome</keyword>
<evidence type="ECO:0000313" key="4">
    <source>
        <dbReference type="Proteomes" id="UP000274922"/>
    </source>
</evidence>
<dbReference type="Proteomes" id="UP000274922">
    <property type="component" value="Unassembled WGS sequence"/>
</dbReference>
<evidence type="ECO:0000256" key="1">
    <source>
        <dbReference type="SAM" id="Coils"/>
    </source>
</evidence>
<feature type="region of interest" description="Disordered" evidence="2">
    <location>
        <begin position="1"/>
        <end position="209"/>
    </location>
</feature>
<accession>A0A4P9XDW9</accession>
<dbReference type="AlphaFoldDB" id="A0A4P9XDW9"/>
<dbReference type="STRING" id="1555241.A0A4P9XDW9"/>
<reference evidence="4" key="1">
    <citation type="journal article" date="2018" name="Nat. Microbiol.">
        <title>Leveraging single-cell genomics to expand the fungal tree of life.</title>
        <authorList>
            <person name="Ahrendt S.R."/>
            <person name="Quandt C.A."/>
            <person name="Ciobanu D."/>
            <person name="Clum A."/>
            <person name="Salamov A."/>
            <person name="Andreopoulos B."/>
            <person name="Cheng J.F."/>
            <person name="Woyke T."/>
            <person name="Pelin A."/>
            <person name="Henrissat B."/>
            <person name="Reynolds N.K."/>
            <person name="Benny G.L."/>
            <person name="Smith M.E."/>
            <person name="James T.Y."/>
            <person name="Grigoriev I.V."/>
        </authorList>
    </citation>
    <scope>NUCLEOTIDE SEQUENCE [LARGE SCALE GENOMIC DNA]</scope>
    <source>
        <strain evidence="4">ATCC 52028</strain>
    </source>
</reference>
<feature type="compositionally biased region" description="Polar residues" evidence="2">
    <location>
        <begin position="276"/>
        <end position="290"/>
    </location>
</feature>
<feature type="compositionally biased region" description="Polar residues" evidence="2">
    <location>
        <begin position="1"/>
        <end position="14"/>
    </location>
</feature>
<feature type="compositionally biased region" description="Basic and acidic residues" evidence="2">
    <location>
        <begin position="503"/>
        <end position="535"/>
    </location>
</feature>
<gene>
    <name evidence="3" type="ORF">CXG81DRAFT_16772</name>
</gene>
<proteinExistence type="predicted"/>
<feature type="coiled-coil region" evidence="1">
    <location>
        <begin position="376"/>
        <end position="424"/>
    </location>
</feature>
<feature type="compositionally biased region" description="Low complexity" evidence="2">
    <location>
        <begin position="553"/>
        <end position="571"/>
    </location>
</feature>
<keyword evidence="1" id="KW-0175">Coiled coil</keyword>
<feature type="compositionally biased region" description="Polar residues" evidence="2">
    <location>
        <begin position="134"/>
        <end position="153"/>
    </location>
</feature>
<feature type="compositionally biased region" description="Low complexity" evidence="2">
    <location>
        <begin position="154"/>
        <end position="200"/>
    </location>
</feature>
<organism evidence="3 4">
    <name type="scientific">Caulochytrium protostelioides</name>
    <dbReference type="NCBI Taxonomy" id="1555241"/>
    <lineage>
        <taxon>Eukaryota</taxon>
        <taxon>Fungi</taxon>
        <taxon>Fungi incertae sedis</taxon>
        <taxon>Chytridiomycota</taxon>
        <taxon>Chytridiomycota incertae sedis</taxon>
        <taxon>Chytridiomycetes</taxon>
        <taxon>Caulochytriales</taxon>
        <taxon>Caulochytriaceae</taxon>
        <taxon>Caulochytrium</taxon>
    </lineage>
</organism>
<evidence type="ECO:0000256" key="2">
    <source>
        <dbReference type="SAM" id="MobiDB-lite"/>
    </source>
</evidence>
<feature type="compositionally biased region" description="Polar residues" evidence="2">
    <location>
        <begin position="65"/>
        <end position="77"/>
    </location>
</feature>
<feature type="region of interest" description="Disordered" evidence="2">
    <location>
        <begin position="503"/>
        <end position="587"/>
    </location>
</feature>
<dbReference type="EMBL" id="ML014119">
    <property type="protein sequence ID" value="RKP03672.1"/>
    <property type="molecule type" value="Genomic_DNA"/>
</dbReference>